<feature type="region of interest" description="Disordered" evidence="1">
    <location>
        <begin position="710"/>
        <end position="736"/>
    </location>
</feature>
<accession>A0A9P4MZC9</accession>
<evidence type="ECO:0000256" key="1">
    <source>
        <dbReference type="SAM" id="MobiDB-lite"/>
    </source>
</evidence>
<feature type="transmembrane region" description="Helical" evidence="2">
    <location>
        <begin position="598"/>
        <end position="618"/>
    </location>
</feature>
<evidence type="ECO:0000259" key="3">
    <source>
        <dbReference type="Pfam" id="PF23190"/>
    </source>
</evidence>
<feature type="region of interest" description="Disordered" evidence="1">
    <location>
        <begin position="84"/>
        <end position="105"/>
    </location>
</feature>
<keyword evidence="2" id="KW-1133">Transmembrane helix</keyword>
<dbReference type="AlphaFoldDB" id="A0A9P4MZC9"/>
<dbReference type="InterPro" id="IPR056337">
    <property type="entry name" value="LHD_YVC1"/>
</dbReference>
<feature type="region of interest" description="Disordered" evidence="1">
    <location>
        <begin position="1"/>
        <end position="54"/>
    </location>
</feature>
<dbReference type="PANTHER" id="PTHR35859:SF1">
    <property type="entry name" value="NONSELECTIVE CATION CHANNEL PROTEIN"/>
    <property type="match status" value="1"/>
</dbReference>
<keyword evidence="6" id="KW-1185">Reference proteome</keyword>
<sequence>MSADGIPPRADPAITPSPLPLNSPITSPPTAKQDNGNISRGRKSLDHSHQSPHIRIPEHLAHRPHLAEAHRSLSDAFRVVRSREEQETLLGDDENADPDGCLREEGAGPRQVFAADPHQGLRIYVTIHRIRRMVLATIDDPYTFDQLKEPRMNVLIVKPMVERLYDEDDVSVVYCLLVNRLQFLREQSFQHYHQTVNLTRANLCEIVAMKMLRKYDDMYSGRVGLLRLANILVAPFQPFQGAPTEVCPKRFKWEFQSQGGYEGKLTALEVAIISESKMFLSSSACQKVVDAVYRGRVVYTPTSFVDILPDHYKYKPIALYDPRKAPLLNQYRLIVPRTRNIIEVVQFIILLGLFCLCMMNRQNTTFTTSEAFFLIYAAGWTLDEIASMLEHGWQVHTQNLWSFLDITFLVIYFSYLFVRMHGWITGNVEEGRQALDVLAIAAPILFPRLAFNLMPENMLFISLRAMMSEFTALSLIAVWCFGGFLLSLKWLAMGNSQVDFDDSPNPITISKWMLWIWFGLDGTGIQEAPKFHDVLGPALMVVYAFLGNTLFLTVLVSILSNTFSKIAADATAEIQFRRAVLTFEGVKSDAIFAYRPPFNILALIFLLPLKVVLTPRWFHKINITLVRILNCPILLLISLYERQYLWKMSRRQSLGPSKRSKWAFWNWTGFNVHADLQAVFDEEPPQEVIDTIEEEDELEDAILENSFANGGGLRSRSMSPQATMPRRRRLSSVWQG</sequence>
<dbReference type="InterPro" id="IPR052971">
    <property type="entry name" value="TRP_calcium_channel"/>
</dbReference>
<dbReference type="InterPro" id="IPR056336">
    <property type="entry name" value="YVC1_C"/>
</dbReference>
<keyword evidence="2" id="KW-0812">Transmembrane</keyword>
<name>A0A9P4MZC9_9PLEO</name>
<feature type="transmembrane region" description="Helical" evidence="2">
    <location>
        <begin position="434"/>
        <end position="451"/>
    </location>
</feature>
<organism evidence="5 6">
    <name type="scientific">Lojkania enalia</name>
    <dbReference type="NCBI Taxonomy" id="147567"/>
    <lineage>
        <taxon>Eukaryota</taxon>
        <taxon>Fungi</taxon>
        <taxon>Dikarya</taxon>
        <taxon>Ascomycota</taxon>
        <taxon>Pezizomycotina</taxon>
        <taxon>Dothideomycetes</taxon>
        <taxon>Pleosporomycetidae</taxon>
        <taxon>Pleosporales</taxon>
        <taxon>Pleosporales incertae sedis</taxon>
        <taxon>Lojkania</taxon>
    </lineage>
</organism>
<proteinExistence type="predicted"/>
<dbReference type="Pfam" id="PF23317">
    <property type="entry name" value="YVC1_C"/>
    <property type="match status" value="1"/>
</dbReference>
<feature type="transmembrane region" description="Helical" evidence="2">
    <location>
        <begin position="540"/>
        <end position="559"/>
    </location>
</feature>
<feature type="compositionally biased region" description="Polar residues" evidence="1">
    <location>
        <begin position="23"/>
        <end position="38"/>
    </location>
</feature>
<keyword evidence="2" id="KW-0472">Membrane</keyword>
<gene>
    <name evidence="5" type="ORF">CC78DRAFT_465569</name>
</gene>
<feature type="domain" description="YVC1 N-terminal linker helical" evidence="3">
    <location>
        <begin position="126"/>
        <end position="308"/>
    </location>
</feature>
<feature type="transmembrane region" description="Helical" evidence="2">
    <location>
        <begin position="624"/>
        <end position="641"/>
    </location>
</feature>
<evidence type="ECO:0008006" key="7">
    <source>
        <dbReference type="Google" id="ProtNLM"/>
    </source>
</evidence>
<feature type="transmembrane region" description="Helical" evidence="2">
    <location>
        <begin position="401"/>
        <end position="422"/>
    </location>
</feature>
<evidence type="ECO:0000256" key="2">
    <source>
        <dbReference type="SAM" id="Phobius"/>
    </source>
</evidence>
<comment type="caution">
    <text evidence="5">The sequence shown here is derived from an EMBL/GenBank/DDBJ whole genome shotgun (WGS) entry which is preliminary data.</text>
</comment>
<evidence type="ECO:0000259" key="4">
    <source>
        <dbReference type="Pfam" id="PF23317"/>
    </source>
</evidence>
<dbReference type="EMBL" id="ML986625">
    <property type="protein sequence ID" value="KAF2263550.1"/>
    <property type="molecule type" value="Genomic_DNA"/>
</dbReference>
<evidence type="ECO:0000313" key="5">
    <source>
        <dbReference type="EMBL" id="KAF2263550.1"/>
    </source>
</evidence>
<feature type="transmembrane region" description="Helical" evidence="2">
    <location>
        <begin position="471"/>
        <end position="491"/>
    </location>
</feature>
<protein>
    <recommendedName>
        <fullName evidence="7">Nonselective cation channel</fullName>
    </recommendedName>
</protein>
<evidence type="ECO:0000313" key="6">
    <source>
        <dbReference type="Proteomes" id="UP000800093"/>
    </source>
</evidence>
<dbReference type="OrthoDB" id="2373987at2759"/>
<dbReference type="PANTHER" id="PTHR35859">
    <property type="entry name" value="NONSELECTIVE CATION CHANNEL PROTEIN"/>
    <property type="match status" value="1"/>
</dbReference>
<reference evidence="6" key="1">
    <citation type="journal article" date="2020" name="Stud. Mycol.">
        <title>101 Dothideomycetes genomes: A test case for predicting lifestyles and emergence of pathogens.</title>
        <authorList>
            <person name="Haridas S."/>
            <person name="Albert R."/>
            <person name="Binder M."/>
            <person name="Bloem J."/>
            <person name="LaButti K."/>
            <person name="Salamov A."/>
            <person name="Andreopoulos B."/>
            <person name="Baker S."/>
            <person name="Barry K."/>
            <person name="Bills G."/>
            <person name="Bluhm B."/>
            <person name="Cannon C."/>
            <person name="Castanera R."/>
            <person name="Culley D."/>
            <person name="Daum C."/>
            <person name="Ezra D."/>
            <person name="Gonzalez J."/>
            <person name="Henrissat B."/>
            <person name="Kuo A."/>
            <person name="Liang C."/>
            <person name="Lipzen A."/>
            <person name="Lutzoni F."/>
            <person name="Magnuson J."/>
            <person name="Mondo S."/>
            <person name="Nolan M."/>
            <person name="Ohm R."/>
            <person name="Pangilinan J."/>
            <person name="Park H.-J."/>
            <person name="Ramirez L."/>
            <person name="Alfaro M."/>
            <person name="Sun H."/>
            <person name="Tritt A."/>
            <person name="Yoshinaga Y."/>
            <person name="Zwiers L.-H."/>
            <person name="Turgeon B."/>
            <person name="Goodwin S."/>
            <person name="Spatafora J."/>
            <person name="Crous P."/>
            <person name="Grigoriev I."/>
        </authorList>
    </citation>
    <scope>NUCLEOTIDE SEQUENCE [LARGE SCALE GENOMIC DNA]</scope>
    <source>
        <strain evidence="6">CBS 304.66</strain>
    </source>
</reference>
<feature type="transmembrane region" description="Helical" evidence="2">
    <location>
        <begin position="341"/>
        <end position="359"/>
    </location>
</feature>
<feature type="compositionally biased region" description="Basic and acidic residues" evidence="1">
    <location>
        <begin position="43"/>
        <end position="54"/>
    </location>
</feature>
<dbReference type="Proteomes" id="UP000800093">
    <property type="component" value="Unassembled WGS sequence"/>
</dbReference>
<feature type="domain" description="Calcium channel YVC1-like C-terminal transmembrane" evidence="4">
    <location>
        <begin position="347"/>
        <end position="645"/>
    </location>
</feature>
<dbReference type="Pfam" id="PF23190">
    <property type="entry name" value="LHD_TRPY1"/>
    <property type="match status" value="1"/>
</dbReference>